<accession>A0ABD5V4G0</accession>
<organism evidence="1 2">
    <name type="scientific">Halalkalicoccus tibetensis</name>
    <dbReference type="NCBI Taxonomy" id="175632"/>
    <lineage>
        <taxon>Archaea</taxon>
        <taxon>Methanobacteriati</taxon>
        <taxon>Methanobacteriota</taxon>
        <taxon>Stenosarchaea group</taxon>
        <taxon>Halobacteria</taxon>
        <taxon>Halobacteriales</taxon>
        <taxon>Halococcaceae</taxon>
        <taxon>Halalkalicoccus</taxon>
    </lineage>
</organism>
<dbReference type="InterPro" id="IPR014347">
    <property type="entry name" value="Tautomerase/MIF_sf"/>
</dbReference>
<reference evidence="1 2" key="1">
    <citation type="journal article" date="2019" name="Int. J. Syst. Evol. Microbiol.">
        <title>The Global Catalogue of Microorganisms (GCM) 10K type strain sequencing project: providing services to taxonomists for standard genome sequencing and annotation.</title>
        <authorList>
            <consortium name="The Broad Institute Genomics Platform"/>
            <consortium name="The Broad Institute Genome Sequencing Center for Infectious Disease"/>
            <person name="Wu L."/>
            <person name="Ma J."/>
        </authorList>
    </citation>
    <scope>NUCLEOTIDE SEQUENCE [LARGE SCALE GENOMIC DNA]</scope>
    <source>
        <strain evidence="1 2">CGMCC 1.3240</strain>
    </source>
</reference>
<name>A0ABD5V4G0_9EURY</name>
<dbReference type="EMBL" id="JBHSXQ010000004">
    <property type="protein sequence ID" value="MFC6906443.1"/>
    <property type="molecule type" value="Genomic_DNA"/>
</dbReference>
<comment type="caution">
    <text evidence="1">The sequence shown here is derived from an EMBL/GenBank/DDBJ whole genome shotgun (WGS) entry which is preliminary data.</text>
</comment>
<sequence length="128" mass="14135">MPLLQFDSSAAMTAGEKRAFARRVRELYAEQMETGTDHVAVVIRERTEAELSIGRADPDQPALVLDAEIRGGREFEAKREFALAVMELANDAWAIPDPNMKVVFTEHAGEGMMGVDRVGGEWTPDEGE</sequence>
<dbReference type="SUPFAM" id="SSF55331">
    <property type="entry name" value="Tautomerase/MIF"/>
    <property type="match status" value="1"/>
</dbReference>
<proteinExistence type="predicted"/>
<dbReference type="Proteomes" id="UP001596312">
    <property type="component" value="Unassembled WGS sequence"/>
</dbReference>
<dbReference type="RefSeq" id="WP_340605014.1">
    <property type="nucleotide sequence ID" value="NZ_JBBMXV010000004.1"/>
</dbReference>
<keyword evidence="2" id="KW-1185">Reference proteome</keyword>
<evidence type="ECO:0000313" key="2">
    <source>
        <dbReference type="Proteomes" id="UP001596312"/>
    </source>
</evidence>
<dbReference type="Gene3D" id="3.30.429.10">
    <property type="entry name" value="Macrophage Migration Inhibitory Factor"/>
    <property type="match status" value="1"/>
</dbReference>
<evidence type="ECO:0000313" key="1">
    <source>
        <dbReference type="EMBL" id="MFC6906443.1"/>
    </source>
</evidence>
<gene>
    <name evidence="1" type="ORF">ACFQGH_14700</name>
</gene>
<dbReference type="AlphaFoldDB" id="A0ABD5V4G0"/>
<protein>
    <submittedName>
        <fullName evidence="1">Tautomerase</fullName>
    </submittedName>
</protein>